<dbReference type="FunFam" id="1.10.287.130:FF:000001">
    <property type="entry name" value="Two-component sensor histidine kinase"/>
    <property type="match status" value="1"/>
</dbReference>
<dbReference type="EMBL" id="JACCFL010000001">
    <property type="protein sequence ID" value="NYJ24835.1"/>
    <property type="molecule type" value="Genomic_DNA"/>
</dbReference>
<dbReference type="Proteomes" id="UP000578352">
    <property type="component" value="Unassembled WGS sequence"/>
</dbReference>
<evidence type="ECO:0000256" key="7">
    <source>
        <dbReference type="ARBA" id="ARBA00022777"/>
    </source>
</evidence>
<dbReference type="RefSeq" id="WP_179607234.1">
    <property type="nucleotide sequence ID" value="NZ_BAABEH010000001.1"/>
</dbReference>
<evidence type="ECO:0000256" key="8">
    <source>
        <dbReference type="ARBA" id="ARBA00022989"/>
    </source>
</evidence>
<dbReference type="PANTHER" id="PTHR45436">
    <property type="entry name" value="SENSOR HISTIDINE KINASE YKOH"/>
    <property type="match status" value="1"/>
</dbReference>
<dbReference type="InterPro" id="IPR003661">
    <property type="entry name" value="HisK_dim/P_dom"/>
</dbReference>
<keyword evidence="6 10" id="KW-0812">Transmembrane</keyword>
<dbReference type="InterPro" id="IPR003594">
    <property type="entry name" value="HATPase_dom"/>
</dbReference>
<evidence type="ECO:0000256" key="1">
    <source>
        <dbReference type="ARBA" id="ARBA00000085"/>
    </source>
</evidence>
<dbReference type="Gene3D" id="6.10.340.10">
    <property type="match status" value="1"/>
</dbReference>
<gene>
    <name evidence="13" type="ORF">HNR13_003122</name>
</gene>
<accession>A0A853D284</accession>
<evidence type="ECO:0000259" key="12">
    <source>
        <dbReference type="PROSITE" id="PS50885"/>
    </source>
</evidence>
<evidence type="ECO:0000256" key="10">
    <source>
        <dbReference type="SAM" id="Phobius"/>
    </source>
</evidence>
<dbReference type="InterPro" id="IPR003660">
    <property type="entry name" value="HAMP_dom"/>
</dbReference>
<comment type="subcellular location">
    <subcellularLocation>
        <location evidence="2">Cell membrane</location>
    </subcellularLocation>
</comment>
<evidence type="ECO:0000256" key="4">
    <source>
        <dbReference type="ARBA" id="ARBA00022553"/>
    </source>
</evidence>
<dbReference type="SMART" id="SM00387">
    <property type="entry name" value="HATPase_c"/>
    <property type="match status" value="1"/>
</dbReference>
<comment type="catalytic activity">
    <reaction evidence="1">
        <text>ATP + protein L-histidine = ADP + protein N-phospho-L-histidine.</text>
        <dbReference type="EC" id="2.7.13.3"/>
    </reaction>
</comment>
<evidence type="ECO:0000313" key="13">
    <source>
        <dbReference type="EMBL" id="NYJ24835.1"/>
    </source>
</evidence>
<proteinExistence type="predicted"/>
<evidence type="ECO:0000256" key="5">
    <source>
        <dbReference type="ARBA" id="ARBA00022679"/>
    </source>
</evidence>
<dbReference type="GO" id="GO:0000155">
    <property type="term" value="F:phosphorelay sensor kinase activity"/>
    <property type="evidence" value="ECO:0007669"/>
    <property type="project" value="InterPro"/>
</dbReference>
<keyword evidence="8 10" id="KW-1133">Transmembrane helix</keyword>
<keyword evidence="10" id="KW-0472">Membrane</keyword>
<comment type="caution">
    <text evidence="13">The sequence shown here is derived from an EMBL/GenBank/DDBJ whole genome shotgun (WGS) entry which is preliminary data.</text>
</comment>
<evidence type="ECO:0000256" key="9">
    <source>
        <dbReference type="ARBA" id="ARBA00023012"/>
    </source>
</evidence>
<keyword evidence="5 13" id="KW-0808">Transferase</keyword>
<feature type="transmembrane region" description="Helical" evidence="10">
    <location>
        <begin position="12"/>
        <end position="35"/>
    </location>
</feature>
<dbReference type="GO" id="GO:0005886">
    <property type="term" value="C:plasma membrane"/>
    <property type="evidence" value="ECO:0007669"/>
    <property type="project" value="UniProtKB-SubCell"/>
</dbReference>
<dbReference type="PROSITE" id="PS50109">
    <property type="entry name" value="HIS_KIN"/>
    <property type="match status" value="1"/>
</dbReference>
<keyword evidence="9" id="KW-0902">Two-component regulatory system</keyword>
<keyword evidence="4" id="KW-0597">Phosphoprotein</keyword>
<evidence type="ECO:0000313" key="14">
    <source>
        <dbReference type="Proteomes" id="UP000578352"/>
    </source>
</evidence>
<dbReference type="Pfam" id="PF02518">
    <property type="entry name" value="HATPase_c"/>
    <property type="match status" value="1"/>
</dbReference>
<dbReference type="InterPro" id="IPR036097">
    <property type="entry name" value="HisK_dim/P_sf"/>
</dbReference>
<feature type="domain" description="HAMP" evidence="12">
    <location>
        <begin position="170"/>
        <end position="222"/>
    </location>
</feature>
<organism evidence="13 14">
    <name type="scientific">Leifsonia shinshuensis</name>
    <dbReference type="NCBI Taxonomy" id="150026"/>
    <lineage>
        <taxon>Bacteria</taxon>
        <taxon>Bacillati</taxon>
        <taxon>Actinomycetota</taxon>
        <taxon>Actinomycetes</taxon>
        <taxon>Micrococcales</taxon>
        <taxon>Microbacteriaceae</taxon>
        <taxon>Leifsonia</taxon>
    </lineage>
</organism>
<protein>
    <recommendedName>
        <fullName evidence="3">histidine kinase</fullName>
        <ecNumber evidence="3">2.7.13.3</ecNumber>
    </recommendedName>
</protein>
<feature type="domain" description="Histidine kinase" evidence="11">
    <location>
        <begin position="230"/>
        <end position="448"/>
    </location>
</feature>
<dbReference type="InterPro" id="IPR036890">
    <property type="entry name" value="HATPase_C_sf"/>
</dbReference>
<sequence length="450" mass="46617">MAARRRLLGSLSARFVLVTFAVALIAVLVTALVAVQVVQTVEQDQARQQLRAQAAALVASGRAAEGRVGVVGDRFAVVSPDGTVTGAARGSVSPEVVRKLHAGKTVSANTTLNGKDAVLVGIPGANGGGIVGVRKVADIAAGDAQLLRGIALALAVGLAVATAAGVLLARLLGRPLRRLAESARSLAGGWRRVPIETQPVAEIEDIAQALRTLDTALATSEDRQREFLLSVSHEIRTPLTAIRGYAEALADGVIPPGDVAEAGRTLSAEAERLRRFLDDLLELARLEADEFTIVPQHFDARDTVTGVVRAWSGAAGGADVGLRSELPDQPIPVLTDEMRLRQVLDGLVENALRVAPAGSEIVITGGRPRPGVVDLAVRDRGPGLTPEDASVAFDRGALHARYRGARPVGTGLGLSIAQTLVGRLGGGIQANPVEGGGAEFRVTLPSSDNS</sequence>
<dbReference type="InterPro" id="IPR005467">
    <property type="entry name" value="His_kinase_dom"/>
</dbReference>
<keyword evidence="7 13" id="KW-0418">Kinase</keyword>
<dbReference type="SMART" id="SM00388">
    <property type="entry name" value="HisKA"/>
    <property type="match status" value="1"/>
</dbReference>
<evidence type="ECO:0000256" key="2">
    <source>
        <dbReference type="ARBA" id="ARBA00004236"/>
    </source>
</evidence>
<dbReference type="EC" id="2.7.13.3" evidence="3"/>
<dbReference type="SUPFAM" id="SSF55874">
    <property type="entry name" value="ATPase domain of HSP90 chaperone/DNA topoisomerase II/histidine kinase"/>
    <property type="match status" value="1"/>
</dbReference>
<dbReference type="CDD" id="cd00082">
    <property type="entry name" value="HisKA"/>
    <property type="match status" value="1"/>
</dbReference>
<dbReference type="PROSITE" id="PS50885">
    <property type="entry name" value="HAMP"/>
    <property type="match status" value="1"/>
</dbReference>
<dbReference type="PANTHER" id="PTHR45436:SF5">
    <property type="entry name" value="SENSOR HISTIDINE KINASE TRCS"/>
    <property type="match status" value="1"/>
</dbReference>
<dbReference type="AlphaFoldDB" id="A0A853D284"/>
<dbReference type="SUPFAM" id="SSF47384">
    <property type="entry name" value="Homodimeric domain of signal transducing histidine kinase"/>
    <property type="match status" value="1"/>
</dbReference>
<evidence type="ECO:0000259" key="11">
    <source>
        <dbReference type="PROSITE" id="PS50109"/>
    </source>
</evidence>
<reference evidence="13 14" key="1">
    <citation type="submission" date="2020-07" db="EMBL/GenBank/DDBJ databases">
        <title>Sequencing the genomes of 1000 actinobacteria strains.</title>
        <authorList>
            <person name="Klenk H.-P."/>
        </authorList>
    </citation>
    <scope>NUCLEOTIDE SEQUENCE [LARGE SCALE GENOMIC DNA]</scope>
    <source>
        <strain evidence="13 14">DSM 15165</strain>
    </source>
</reference>
<evidence type="ECO:0000256" key="6">
    <source>
        <dbReference type="ARBA" id="ARBA00022692"/>
    </source>
</evidence>
<dbReference type="Gene3D" id="1.10.287.130">
    <property type="match status" value="1"/>
</dbReference>
<dbReference type="Pfam" id="PF00672">
    <property type="entry name" value="HAMP"/>
    <property type="match status" value="1"/>
</dbReference>
<dbReference type="Pfam" id="PF00512">
    <property type="entry name" value="HisKA"/>
    <property type="match status" value="1"/>
</dbReference>
<feature type="transmembrane region" description="Helical" evidence="10">
    <location>
        <begin position="150"/>
        <end position="172"/>
    </location>
</feature>
<dbReference type="InterPro" id="IPR050428">
    <property type="entry name" value="TCS_sensor_his_kinase"/>
</dbReference>
<evidence type="ECO:0000256" key="3">
    <source>
        <dbReference type="ARBA" id="ARBA00012438"/>
    </source>
</evidence>
<name>A0A853D284_9MICO</name>
<dbReference type="Gene3D" id="3.30.565.10">
    <property type="entry name" value="Histidine kinase-like ATPase, C-terminal domain"/>
    <property type="match status" value="1"/>
</dbReference>